<evidence type="ECO:0000259" key="1">
    <source>
        <dbReference type="Pfam" id="PF07995"/>
    </source>
</evidence>
<keyword evidence="3" id="KW-1185">Reference proteome</keyword>
<evidence type="ECO:0000313" key="2">
    <source>
        <dbReference type="EMBL" id="MET3598993.1"/>
    </source>
</evidence>
<evidence type="ECO:0000313" key="3">
    <source>
        <dbReference type="Proteomes" id="UP001549164"/>
    </source>
</evidence>
<dbReference type="InterPro" id="IPR011042">
    <property type="entry name" value="6-blade_b-propeller_TolB-like"/>
</dbReference>
<organism evidence="2 3">
    <name type="scientific">Martelella mangrovi</name>
    <dbReference type="NCBI Taxonomy" id="1397477"/>
    <lineage>
        <taxon>Bacteria</taxon>
        <taxon>Pseudomonadati</taxon>
        <taxon>Pseudomonadota</taxon>
        <taxon>Alphaproteobacteria</taxon>
        <taxon>Hyphomicrobiales</taxon>
        <taxon>Aurantimonadaceae</taxon>
        <taxon>Martelella</taxon>
    </lineage>
</organism>
<dbReference type="InterPro" id="IPR012938">
    <property type="entry name" value="Glc/Sorbosone_DH"/>
</dbReference>
<dbReference type="SUPFAM" id="SSF50952">
    <property type="entry name" value="Soluble quinoprotein glucose dehydrogenase"/>
    <property type="match status" value="1"/>
</dbReference>
<dbReference type="PANTHER" id="PTHR19328:SF75">
    <property type="entry name" value="ALDOSE SUGAR DEHYDROGENASE YLII"/>
    <property type="match status" value="1"/>
</dbReference>
<dbReference type="InterPro" id="IPR011041">
    <property type="entry name" value="Quinoprot_gluc/sorb_DH_b-prop"/>
</dbReference>
<reference evidence="2 3" key="1">
    <citation type="submission" date="2024-06" db="EMBL/GenBank/DDBJ databases">
        <title>Genomic Encyclopedia of Type Strains, Phase IV (KMG-IV): sequencing the most valuable type-strain genomes for metagenomic binning, comparative biology and taxonomic classification.</title>
        <authorList>
            <person name="Goeker M."/>
        </authorList>
    </citation>
    <scope>NUCLEOTIDE SEQUENCE [LARGE SCALE GENOMIC DNA]</scope>
    <source>
        <strain evidence="2 3">DSM 28102</strain>
    </source>
</reference>
<feature type="domain" description="Glucose/Sorbosone dehydrogenase" evidence="1">
    <location>
        <begin position="42"/>
        <end position="370"/>
    </location>
</feature>
<comment type="caution">
    <text evidence="2">The sequence shown here is derived from an EMBL/GenBank/DDBJ whole genome shotgun (WGS) entry which is preliminary data.</text>
</comment>
<accession>A0ABV2I7V6</accession>
<dbReference type="Gene3D" id="2.120.10.30">
    <property type="entry name" value="TolB, C-terminal domain"/>
    <property type="match status" value="1"/>
</dbReference>
<sequence length="374" mass="39762">MKASLIGIRLFAIVATLGGMLPAFVASAQMPPLAVEEIASGLAHPWSVEPLEDGAYLVSERPGRLNIVTADGTIRAVSGLPDFYAAGQGGLLDVALDPDFATNDTIYFTASVSGNGGQGTAVFRAQLNRRQASLQAVEQIFVMNRLSGTNRHFGSRIAFDREGNLFFGIGDRGESNRAQDGSDHAGSILRIRPDGGAPADNPFAGSGAAQPEIWSIGHRNPQGITTDPETGTLYTVEHGARGGDEINTPEAGANYGWPEISYGVHYSGAKIGQGTHAEGLEQPLYYWDPSIAPGAIAVYRGKMFPEWDGDFLVTALKDQLLAHIAVDENGMPTAENRLFAGEFGRLRDVKIAPDGAVLVTTDEPDGGLLRIYRP</sequence>
<dbReference type="Pfam" id="PF07995">
    <property type="entry name" value="GSDH"/>
    <property type="match status" value="1"/>
</dbReference>
<name>A0ABV2I7V6_9HYPH</name>
<protein>
    <submittedName>
        <fullName evidence="2">Glucose/arabinose dehydrogenase</fullName>
    </submittedName>
</protein>
<proteinExistence type="predicted"/>
<gene>
    <name evidence="2" type="ORF">ABID12_000924</name>
</gene>
<dbReference type="EMBL" id="JBEPLY010000003">
    <property type="protein sequence ID" value="MET3598993.1"/>
    <property type="molecule type" value="Genomic_DNA"/>
</dbReference>
<dbReference type="Proteomes" id="UP001549164">
    <property type="component" value="Unassembled WGS sequence"/>
</dbReference>
<dbReference type="PANTHER" id="PTHR19328">
    <property type="entry name" value="HEDGEHOG-INTERACTING PROTEIN"/>
    <property type="match status" value="1"/>
</dbReference>